<dbReference type="RefSeq" id="XP_021732408.1">
    <property type="nucleotide sequence ID" value="XM_021876716.1"/>
</dbReference>
<evidence type="ECO:0008006" key="3">
    <source>
        <dbReference type="Google" id="ProtNLM"/>
    </source>
</evidence>
<dbReference type="SUPFAM" id="SSF48371">
    <property type="entry name" value="ARM repeat"/>
    <property type="match status" value="1"/>
</dbReference>
<dbReference type="OrthoDB" id="753785at2759"/>
<reference evidence="1" key="2">
    <citation type="submission" date="2021-03" db="UniProtKB">
        <authorList>
            <consortium name="EnsemblPlants"/>
        </authorList>
    </citation>
    <scope>IDENTIFICATION</scope>
</reference>
<dbReference type="KEGG" id="cqi:110699226"/>
<dbReference type="Proteomes" id="UP000596660">
    <property type="component" value="Unplaced"/>
</dbReference>
<dbReference type="AlphaFoldDB" id="A0A803M3N4"/>
<name>A0A803M3N4_CHEQI</name>
<protein>
    <recommendedName>
        <fullName evidence="3">ARM repeat superfamily protein</fullName>
    </recommendedName>
</protein>
<evidence type="ECO:0000313" key="1">
    <source>
        <dbReference type="EnsemblPlants" id="AUR62022833-RA:cds"/>
    </source>
</evidence>
<organism evidence="1 2">
    <name type="scientific">Chenopodium quinoa</name>
    <name type="common">Quinoa</name>
    <dbReference type="NCBI Taxonomy" id="63459"/>
    <lineage>
        <taxon>Eukaryota</taxon>
        <taxon>Viridiplantae</taxon>
        <taxon>Streptophyta</taxon>
        <taxon>Embryophyta</taxon>
        <taxon>Tracheophyta</taxon>
        <taxon>Spermatophyta</taxon>
        <taxon>Magnoliopsida</taxon>
        <taxon>eudicotyledons</taxon>
        <taxon>Gunneridae</taxon>
        <taxon>Pentapetalae</taxon>
        <taxon>Caryophyllales</taxon>
        <taxon>Chenopodiaceae</taxon>
        <taxon>Chenopodioideae</taxon>
        <taxon>Atripliceae</taxon>
        <taxon>Chenopodium</taxon>
    </lineage>
</organism>
<dbReference type="GeneID" id="110699226"/>
<reference evidence="1" key="1">
    <citation type="journal article" date="2017" name="Nature">
        <title>The genome of Chenopodium quinoa.</title>
        <authorList>
            <person name="Jarvis D.E."/>
            <person name="Ho Y.S."/>
            <person name="Lightfoot D.J."/>
            <person name="Schmoeckel S.M."/>
            <person name="Li B."/>
            <person name="Borm T.J.A."/>
            <person name="Ohyanagi H."/>
            <person name="Mineta K."/>
            <person name="Michell C.T."/>
            <person name="Saber N."/>
            <person name="Kharbatia N.M."/>
            <person name="Rupper R.R."/>
            <person name="Sharp A.R."/>
            <person name="Dally N."/>
            <person name="Boughton B.A."/>
            <person name="Woo Y.H."/>
            <person name="Gao G."/>
            <person name="Schijlen E.G.W.M."/>
            <person name="Guo X."/>
            <person name="Momin A.A."/>
            <person name="Negrao S."/>
            <person name="Al-Babili S."/>
            <person name="Gehring C."/>
            <person name="Roessner U."/>
            <person name="Jung C."/>
            <person name="Murphy K."/>
            <person name="Arold S.T."/>
            <person name="Gojobori T."/>
            <person name="van der Linden C.G."/>
            <person name="van Loo E.N."/>
            <person name="Jellen E.N."/>
            <person name="Maughan P.J."/>
            <person name="Tester M."/>
        </authorList>
    </citation>
    <scope>NUCLEOTIDE SEQUENCE [LARGE SCALE GENOMIC DNA]</scope>
    <source>
        <strain evidence="1">cv. PI 614886</strain>
    </source>
</reference>
<dbReference type="Gramene" id="AUR62022833-RA">
    <property type="protein sequence ID" value="AUR62022833-RA:cds"/>
    <property type="gene ID" value="AUR62022833"/>
</dbReference>
<keyword evidence="2" id="KW-1185">Reference proteome</keyword>
<evidence type="ECO:0000313" key="2">
    <source>
        <dbReference type="Proteomes" id="UP000596660"/>
    </source>
</evidence>
<dbReference type="OMA" id="CFNELCT"/>
<sequence length="418" mass="47122">MSTNFSTLSHQKLTELSQPIQELLSTTPYNPPESHDVSIKSLLQSLLPSKTSISTNIFPQIRDFSLLCALLSSSYTSTSPLLSWIPQHLTIAANSAIRALSEAVYGDSDPNLRFEKRLIVELIPEVVPLIKETIKESSIGGDEISAASSRVPTAYAIVAAYQLRWFVSQVEYPELGKLCGFIFPCGLTALDHWSSEVKGQGMISFIHVAKNVNTADLGGYGDVILDACCHNIVSDDEIWHLAVEMSVRFVTCLQRNNPRSPWFERLLNEMLGHLERQPRDKKRRIAWLKLVEPLFCCVGLVLLAHFRRLFPLFFQWVHADDDETVLLALERIHTVVKLTWIRSSPHTIRLVDELAVLYKEAALKTARDEIRTRIFQILILLQQSKGLQFEATWEKYKDDPNLGTLVQSIAANATSVVQ</sequence>
<proteinExistence type="predicted"/>
<dbReference type="EnsemblPlants" id="AUR62022833-RA">
    <property type="protein sequence ID" value="AUR62022833-RA:cds"/>
    <property type="gene ID" value="AUR62022833"/>
</dbReference>
<gene>
    <name evidence="1" type="primary">LOC110699226</name>
</gene>
<dbReference type="PANTHER" id="PTHR14873">
    <property type="entry name" value="OS06G0694100 PROTEIN"/>
    <property type="match status" value="1"/>
</dbReference>
<dbReference type="InterPro" id="IPR016024">
    <property type="entry name" value="ARM-type_fold"/>
</dbReference>
<accession>A0A803M3N4</accession>
<dbReference type="PANTHER" id="PTHR14873:SF1">
    <property type="entry name" value="OS06G0694100 PROTEIN"/>
    <property type="match status" value="1"/>
</dbReference>